<feature type="region of interest" description="Disordered" evidence="1">
    <location>
        <begin position="56"/>
        <end position="83"/>
    </location>
</feature>
<evidence type="ECO:0000313" key="3">
    <source>
        <dbReference type="Proteomes" id="UP000076871"/>
    </source>
</evidence>
<keyword evidence="3" id="KW-1185">Reference proteome</keyword>
<proteinExistence type="predicted"/>
<name>A0A165BZH0_9APHY</name>
<evidence type="ECO:0000313" key="2">
    <source>
        <dbReference type="EMBL" id="KZT01932.1"/>
    </source>
</evidence>
<dbReference type="RefSeq" id="XP_040759672.1">
    <property type="nucleotide sequence ID" value="XM_040913224.1"/>
</dbReference>
<dbReference type="GeneID" id="63830252"/>
<gene>
    <name evidence="2" type="ORF">LAESUDRAFT_763210</name>
</gene>
<organism evidence="2 3">
    <name type="scientific">Laetiporus sulphureus 93-53</name>
    <dbReference type="NCBI Taxonomy" id="1314785"/>
    <lineage>
        <taxon>Eukaryota</taxon>
        <taxon>Fungi</taxon>
        <taxon>Dikarya</taxon>
        <taxon>Basidiomycota</taxon>
        <taxon>Agaricomycotina</taxon>
        <taxon>Agaricomycetes</taxon>
        <taxon>Polyporales</taxon>
        <taxon>Laetiporus</taxon>
    </lineage>
</organism>
<protein>
    <submittedName>
        <fullName evidence="2">Uncharacterized protein</fullName>
    </submittedName>
</protein>
<dbReference type="EMBL" id="KV427657">
    <property type="protein sequence ID" value="KZT01932.1"/>
    <property type="molecule type" value="Genomic_DNA"/>
</dbReference>
<dbReference type="InParanoid" id="A0A165BZH0"/>
<accession>A0A165BZH0</accession>
<dbReference type="AlphaFoldDB" id="A0A165BZH0"/>
<evidence type="ECO:0000256" key="1">
    <source>
        <dbReference type="SAM" id="MobiDB-lite"/>
    </source>
</evidence>
<sequence length="226" mass="25173">MAHEPPDRLIDGTLPALGASMRRDRARHLVARPDRASGPRRCDGRRGPFLASHALAADAKGPQRGRDGQGVPADISNGRRGRPLPAADDEVDLRERLAFAVWFRGLRWAVTVAFHGVRSRLLKVTLSADPNVCGVDRVLDPLRSCLIWTRALEPNMEEDGRNAKCVDSCGLVNVHTEDEGPRRRAMTDKKQKRVPRTCEKDVRRARVTLPSQTAAVNVPWTRTRRC</sequence>
<dbReference type="Proteomes" id="UP000076871">
    <property type="component" value="Unassembled WGS sequence"/>
</dbReference>
<reference evidence="2 3" key="1">
    <citation type="journal article" date="2016" name="Mol. Biol. Evol.">
        <title>Comparative Genomics of Early-Diverging Mushroom-Forming Fungi Provides Insights into the Origins of Lignocellulose Decay Capabilities.</title>
        <authorList>
            <person name="Nagy L.G."/>
            <person name="Riley R."/>
            <person name="Tritt A."/>
            <person name="Adam C."/>
            <person name="Daum C."/>
            <person name="Floudas D."/>
            <person name="Sun H."/>
            <person name="Yadav J.S."/>
            <person name="Pangilinan J."/>
            <person name="Larsson K.H."/>
            <person name="Matsuura K."/>
            <person name="Barry K."/>
            <person name="Labutti K."/>
            <person name="Kuo R."/>
            <person name="Ohm R.A."/>
            <person name="Bhattacharya S.S."/>
            <person name="Shirouzu T."/>
            <person name="Yoshinaga Y."/>
            <person name="Martin F.M."/>
            <person name="Grigoriev I.V."/>
            <person name="Hibbett D.S."/>
        </authorList>
    </citation>
    <scope>NUCLEOTIDE SEQUENCE [LARGE SCALE GENOMIC DNA]</scope>
    <source>
        <strain evidence="2 3">93-53</strain>
    </source>
</reference>